<keyword evidence="13" id="KW-0998">Cell outer membrane</keyword>
<dbReference type="GO" id="GO:0046930">
    <property type="term" value="C:pore complex"/>
    <property type="evidence" value="ECO:0007669"/>
    <property type="project" value="UniProtKB-KW"/>
</dbReference>
<dbReference type="GO" id="GO:0009279">
    <property type="term" value="C:cell outer membrane"/>
    <property type="evidence" value="ECO:0007669"/>
    <property type="project" value="UniProtKB-SubCell"/>
</dbReference>
<evidence type="ECO:0000256" key="1">
    <source>
        <dbReference type="ARBA" id="ARBA00004571"/>
    </source>
</evidence>
<keyword evidence="5" id="KW-0762">Sugar transport</keyword>
<comment type="subcellular location">
    <subcellularLocation>
        <location evidence="1">Cell outer membrane</location>
        <topology evidence="1">Multi-pass membrane protein</topology>
    </subcellularLocation>
</comment>
<evidence type="ECO:0000256" key="12">
    <source>
        <dbReference type="ARBA" id="ARBA00023139"/>
    </source>
</evidence>
<dbReference type="Proteomes" id="UP000062519">
    <property type="component" value="Chromosome 2"/>
</dbReference>
<evidence type="ECO:0000256" key="8">
    <source>
        <dbReference type="ARBA" id="ARBA00023047"/>
    </source>
</evidence>
<evidence type="ECO:0000313" key="17">
    <source>
        <dbReference type="EMBL" id="AOJ04742.1"/>
    </source>
</evidence>
<dbReference type="AlphaFoldDB" id="A0A1B4FM60"/>
<evidence type="ECO:0000259" key="15">
    <source>
        <dbReference type="Pfam" id="PF02563"/>
    </source>
</evidence>
<dbReference type="Gene3D" id="3.10.560.10">
    <property type="entry name" value="Outer membrane lipoprotein wza domain like"/>
    <property type="match status" value="2"/>
</dbReference>
<keyword evidence="3" id="KW-0813">Transport</keyword>
<keyword evidence="7" id="KW-0732">Signal</keyword>
<evidence type="ECO:0000256" key="7">
    <source>
        <dbReference type="ARBA" id="ARBA00022729"/>
    </source>
</evidence>
<evidence type="ECO:0000259" key="16">
    <source>
        <dbReference type="Pfam" id="PF22461"/>
    </source>
</evidence>
<dbReference type="EMBL" id="CP013387">
    <property type="protein sequence ID" value="AOJ04742.1"/>
    <property type="molecule type" value="Genomic_DNA"/>
</dbReference>
<evidence type="ECO:0000256" key="14">
    <source>
        <dbReference type="ARBA" id="ARBA00023288"/>
    </source>
</evidence>
<keyword evidence="12" id="KW-0564">Palmitate</keyword>
<organism evidence="17 18">
    <name type="scientific">Burkholderia mayonis</name>
    <dbReference type="NCBI Taxonomy" id="1385591"/>
    <lineage>
        <taxon>Bacteria</taxon>
        <taxon>Pseudomonadati</taxon>
        <taxon>Pseudomonadota</taxon>
        <taxon>Betaproteobacteria</taxon>
        <taxon>Burkholderiales</taxon>
        <taxon>Burkholderiaceae</taxon>
        <taxon>Burkholderia</taxon>
        <taxon>pseudomallei group</taxon>
    </lineage>
</organism>
<dbReference type="PANTHER" id="PTHR33619:SF3">
    <property type="entry name" value="POLYSACCHARIDE EXPORT PROTEIN GFCE-RELATED"/>
    <property type="match status" value="1"/>
</dbReference>
<keyword evidence="11" id="KW-0472">Membrane</keyword>
<accession>A0A1B4FM60</accession>
<dbReference type="Pfam" id="PF22461">
    <property type="entry name" value="SLBB_2"/>
    <property type="match status" value="2"/>
</dbReference>
<reference evidence="17 18" key="1">
    <citation type="submission" date="2015-12" db="EMBL/GenBank/DDBJ databases">
        <title>Diversity of Burkholderia near neighbor genomes.</title>
        <authorList>
            <person name="Sahl J."/>
            <person name="Wagner D."/>
            <person name="Keim P."/>
        </authorList>
    </citation>
    <scope>NUCLEOTIDE SEQUENCE [LARGE SCALE GENOMIC DNA]</scope>
    <source>
        <strain evidence="17 18">BDU6</strain>
    </source>
</reference>
<evidence type="ECO:0000256" key="11">
    <source>
        <dbReference type="ARBA" id="ARBA00023136"/>
    </source>
</evidence>
<evidence type="ECO:0000256" key="6">
    <source>
        <dbReference type="ARBA" id="ARBA00022692"/>
    </source>
</evidence>
<evidence type="ECO:0000256" key="4">
    <source>
        <dbReference type="ARBA" id="ARBA00022452"/>
    </source>
</evidence>
<keyword evidence="4" id="KW-1134">Transmembrane beta strand</keyword>
<dbReference type="PANTHER" id="PTHR33619">
    <property type="entry name" value="POLYSACCHARIDE EXPORT PROTEIN GFCE-RELATED"/>
    <property type="match status" value="1"/>
</dbReference>
<dbReference type="GO" id="GO:0015159">
    <property type="term" value="F:polysaccharide transmembrane transporter activity"/>
    <property type="evidence" value="ECO:0007669"/>
    <property type="project" value="InterPro"/>
</dbReference>
<feature type="domain" description="SLBB" evidence="16">
    <location>
        <begin position="226"/>
        <end position="309"/>
    </location>
</feature>
<feature type="domain" description="SLBB" evidence="16">
    <location>
        <begin position="140"/>
        <end position="219"/>
    </location>
</feature>
<evidence type="ECO:0000256" key="9">
    <source>
        <dbReference type="ARBA" id="ARBA00023065"/>
    </source>
</evidence>
<dbReference type="Pfam" id="PF02563">
    <property type="entry name" value="Poly_export"/>
    <property type="match status" value="1"/>
</dbReference>
<dbReference type="InterPro" id="IPR049712">
    <property type="entry name" value="Poly_export"/>
</dbReference>
<keyword evidence="18" id="KW-1185">Reference proteome</keyword>
<sequence length="340" mass="36412">MSVPHIVTITPSLIHDQNEQRRLDPDDGYKAMIGMPQPYRIGPADVLSIIVWEHPELVVPNLTYSIGETAGAQPAGPGLTTQTVPGFVVGADGGIQYPYLGFVKAGGLTVGELQAVMTKGLGHFLRNPKLTISVIAYRSQRVFVEGQVGQPGIKPVTDVPMSLAEALSEANGIPAGIGDTSRVEVLRAGKRYLLNLPALAAQGVDTSQIMLRDRDVVRVQPQTYNQVFVVGEVGKPTPVPMHDGQLSLNDALAEAMSVNPATAQSEGVYVVRASDNPERPQVFRLDSRSPVGLALAEHFRLQPKDVVYVDSTGLARWSRVINLLLPSALGLSATRSTMGN</sequence>
<evidence type="ECO:0000256" key="10">
    <source>
        <dbReference type="ARBA" id="ARBA00023114"/>
    </source>
</evidence>
<evidence type="ECO:0008006" key="19">
    <source>
        <dbReference type="Google" id="ProtNLM"/>
    </source>
</evidence>
<comment type="similarity">
    <text evidence="2">Belongs to the BexD/CtrA/VexA family.</text>
</comment>
<keyword evidence="6" id="KW-0812">Transmembrane</keyword>
<gene>
    <name evidence="17" type="ORF">WS70_23530</name>
</gene>
<evidence type="ECO:0000313" key="18">
    <source>
        <dbReference type="Proteomes" id="UP000062519"/>
    </source>
</evidence>
<dbReference type="InterPro" id="IPR054765">
    <property type="entry name" value="SLBB_dom"/>
</dbReference>
<evidence type="ECO:0000256" key="2">
    <source>
        <dbReference type="ARBA" id="ARBA00009450"/>
    </source>
</evidence>
<keyword evidence="9" id="KW-0406">Ion transport</keyword>
<protein>
    <recommendedName>
        <fullName evidence="19">Sugar ABC transporter substrate-binding protein</fullName>
    </recommendedName>
</protein>
<feature type="domain" description="Polysaccharide export protein N-terminal" evidence="15">
    <location>
        <begin position="36"/>
        <end position="134"/>
    </location>
</feature>
<keyword evidence="10" id="KW-0626">Porin</keyword>
<proteinExistence type="inferred from homology"/>
<dbReference type="GO" id="GO:0015288">
    <property type="term" value="F:porin activity"/>
    <property type="evidence" value="ECO:0007669"/>
    <property type="project" value="UniProtKB-KW"/>
</dbReference>
<keyword evidence="8" id="KW-0625">Polysaccharide transport</keyword>
<dbReference type="Gene3D" id="3.30.1950.10">
    <property type="entry name" value="wza like domain"/>
    <property type="match status" value="1"/>
</dbReference>
<dbReference type="GO" id="GO:0006811">
    <property type="term" value="P:monoatomic ion transport"/>
    <property type="evidence" value="ECO:0007669"/>
    <property type="project" value="UniProtKB-KW"/>
</dbReference>
<evidence type="ECO:0000256" key="5">
    <source>
        <dbReference type="ARBA" id="ARBA00022597"/>
    </source>
</evidence>
<name>A0A1B4FM60_9BURK</name>
<evidence type="ECO:0000256" key="3">
    <source>
        <dbReference type="ARBA" id="ARBA00022448"/>
    </source>
</evidence>
<evidence type="ECO:0000256" key="13">
    <source>
        <dbReference type="ARBA" id="ARBA00023237"/>
    </source>
</evidence>
<dbReference type="KEGG" id="buu:WS70_23530"/>
<keyword evidence="14" id="KW-0449">Lipoprotein</keyword>
<dbReference type="InterPro" id="IPR003715">
    <property type="entry name" value="Poly_export_N"/>
</dbReference>